<evidence type="ECO:0000313" key="3">
    <source>
        <dbReference type="Proteomes" id="UP000626109"/>
    </source>
</evidence>
<feature type="non-terminal residue" evidence="2">
    <location>
        <position position="333"/>
    </location>
</feature>
<dbReference type="SUPFAM" id="SSF101478">
    <property type="entry name" value="ADP-ribosylglycohydrolase"/>
    <property type="match status" value="1"/>
</dbReference>
<dbReference type="AlphaFoldDB" id="A0A813J5A0"/>
<sequence>CYGQQAFAMLSSLAELGRFDVEDFTRRVAEDVGRDSEYEVKGCINESNWPQRSSDVTMPLPGPWRHGSINKFLTNYVVEGKRYPKCGSDDAQIDFACRIVPVVALYAGRPELSHAVEVAIRAIQNTGSAVKFGLAFAKCLELLILGHAETPSAAVLSVVSSLKAADPEDAEAAGLERVLQDLAAMSLPEAALALKPKDHSLLMPLHAACYQASYEEAVENSIRAGGCTASRATLAGALFAAAGGRDVIPRKWITLAPCGAEVEKLAALLVAHRDGLASRRANEALNVPAKLGKDFEIDPQRLMHPQPPNLFNFASYPHHLNQPAVDPQTVAGF</sequence>
<evidence type="ECO:0008006" key="4">
    <source>
        <dbReference type="Google" id="ProtNLM"/>
    </source>
</evidence>
<evidence type="ECO:0000256" key="1">
    <source>
        <dbReference type="PIRSR" id="PIRSR605502-1"/>
    </source>
</evidence>
<accession>A0A813J5A0</accession>
<feature type="binding site" evidence="1">
    <location>
        <position position="230"/>
    </location>
    <ligand>
        <name>Mg(2+)</name>
        <dbReference type="ChEBI" id="CHEBI:18420"/>
        <label>1</label>
    </ligand>
</feature>
<dbReference type="Proteomes" id="UP000626109">
    <property type="component" value="Unassembled WGS sequence"/>
</dbReference>
<dbReference type="Gene3D" id="1.10.4080.10">
    <property type="entry name" value="ADP-ribosylation/Crystallin J1"/>
    <property type="match status" value="1"/>
</dbReference>
<dbReference type="GO" id="GO:0046872">
    <property type="term" value="F:metal ion binding"/>
    <property type="evidence" value="ECO:0007669"/>
    <property type="project" value="UniProtKB-KW"/>
</dbReference>
<gene>
    <name evidence="2" type="ORF">PGLA2088_LOCUS15817</name>
</gene>
<protein>
    <recommendedName>
        <fullName evidence="4">Poly(ADP-ribose) glycohydrolase</fullName>
    </recommendedName>
</protein>
<dbReference type="EMBL" id="CAJNNW010019753">
    <property type="protein sequence ID" value="CAE8665108.1"/>
    <property type="molecule type" value="Genomic_DNA"/>
</dbReference>
<keyword evidence="1" id="KW-0460">Magnesium</keyword>
<proteinExistence type="predicted"/>
<comment type="caution">
    <text evidence="2">The sequence shown here is derived from an EMBL/GenBank/DDBJ whole genome shotgun (WGS) entry which is preliminary data.</text>
</comment>
<dbReference type="InterPro" id="IPR005502">
    <property type="entry name" value="Ribosyl_crysJ1"/>
</dbReference>
<organism evidence="2 3">
    <name type="scientific">Polarella glacialis</name>
    <name type="common">Dinoflagellate</name>
    <dbReference type="NCBI Taxonomy" id="89957"/>
    <lineage>
        <taxon>Eukaryota</taxon>
        <taxon>Sar</taxon>
        <taxon>Alveolata</taxon>
        <taxon>Dinophyceae</taxon>
        <taxon>Suessiales</taxon>
        <taxon>Suessiaceae</taxon>
        <taxon>Polarella</taxon>
    </lineage>
</organism>
<comment type="cofactor">
    <cofactor evidence="1">
        <name>Mg(2+)</name>
        <dbReference type="ChEBI" id="CHEBI:18420"/>
    </cofactor>
    <text evidence="1">Binds 2 magnesium ions per subunit.</text>
</comment>
<reference evidence="2" key="1">
    <citation type="submission" date="2021-02" db="EMBL/GenBank/DDBJ databases">
        <authorList>
            <person name="Dougan E. K."/>
            <person name="Rhodes N."/>
            <person name="Thang M."/>
            <person name="Chan C."/>
        </authorList>
    </citation>
    <scope>NUCLEOTIDE SEQUENCE</scope>
</reference>
<keyword evidence="1" id="KW-0479">Metal-binding</keyword>
<name>A0A813J5A0_POLGL</name>
<dbReference type="InterPro" id="IPR036705">
    <property type="entry name" value="Ribosyl_crysJ1_sf"/>
</dbReference>
<evidence type="ECO:0000313" key="2">
    <source>
        <dbReference type="EMBL" id="CAE8665108.1"/>
    </source>
</evidence>
<dbReference type="Pfam" id="PF03747">
    <property type="entry name" value="ADP_ribosyl_GH"/>
    <property type="match status" value="1"/>
</dbReference>